<dbReference type="CDD" id="cd13631">
    <property type="entry name" value="PBP2_Ct-PDT_like"/>
    <property type="match status" value="1"/>
</dbReference>
<evidence type="ECO:0000256" key="1">
    <source>
        <dbReference type="ARBA" id="ARBA00000824"/>
    </source>
</evidence>
<dbReference type="SMART" id="SM00830">
    <property type="entry name" value="CM_2"/>
    <property type="match status" value="1"/>
</dbReference>
<dbReference type="PANTHER" id="PTHR21022:SF19">
    <property type="entry name" value="PREPHENATE DEHYDRATASE-RELATED"/>
    <property type="match status" value="1"/>
</dbReference>
<evidence type="ECO:0000256" key="6">
    <source>
        <dbReference type="ARBA" id="ARBA00013147"/>
    </source>
</evidence>
<dbReference type="PROSITE" id="PS00857">
    <property type="entry name" value="PREPHENATE_DEHYDR_1"/>
    <property type="match status" value="1"/>
</dbReference>
<dbReference type="CDD" id="cd04905">
    <property type="entry name" value="ACT_CM-PDT"/>
    <property type="match status" value="1"/>
</dbReference>
<dbReference type="SUPFAM" id="SSF53850">
    <property type="entry name" value="Periplasmic binding protein-like II"/>
    <property type="match status" value="1"/>
</dbReference>
<name>A0A9X4H4Z9_9FIRM</name>
<dbReference type="NCBIfam" id="NF008865">
    <property type="entry name" value="PRK11898.1"/>
    <property type="match status" value="1"/>
</dbReference>
<dbReference type="Gene3D" id="1.20.59.10">
    <property type="entry name" value="Chorismate mutase"/>
    <property type="match status" value="1"/>
</dbReference>
<dbReference type="InterPro" id="IPR018528">
    <property type="entry name" value="Preph_deHydtase_CS"/>
</dbReference>
<comment type="function">
    <text evidence="2">Catalyzes the Claisen rearrangement of chorismate to prephenate and the decarboxylation/dehydration of prephenate to phenylpyruvate.</text>
</comment>
<keyword evidence="12" id="KW-0584">Phenylalanine biosynthesis</keyword>
<dbReference type="GO" id="GO:0004664">
    <property type="term" value="F:prephenate dehydratase activity"/>
    <property type="evidence" value="ECO:0007669"/>
    <property type="project" value="UniProtKB-EC"/>
</dbReference>
<evidence type="ECO:0000256" key="4">
    <source>
        <dbReference type="ARBA" id="ARBA00004741"/>
    </source>
</evidence>
<evidence type="ECO:0000256" key="3">
    <source>
        <dbReference type="ARBA" id="ARBA00004496"/>
    </source>
</evidence>
<evidence type="ECO:0000256" key="15">
    <source>
        <dbReference type="ARBA" id="ARBA00023268"/>
    </source>
</evidence>
<evidence type="ECO:0000256" key="12">
    <source>
        <dbReference type="ARBA" id="ARBA00023222"/>
    </source>
</evidence>
<evidence type="ECO:0000259" key="22">
    <source>
        <dbReference type="PROSITE" id="PS51671"/>
    </source>
</evidence>
<evidence type="ECO:0000256" key="13">
    <source>
        <dbReference type="ARBA" id="ARBA00023235"/>
    </source>
</evidence>
<dbReference type="InterPro" id="IPR045865">
    <property type="entry name" value="ACT-like_dom_sf"/>
</dbReference>
<dbReference type="InterPro" id="IPR001086">
    <property type="entry name" value="Preph_deHydtase"/>
</dbReference>
<dbReference type="Pfam" id="PF01817">
    <property type="entry name" value="CM_2"/>
    <property type="match status" value="1"/>
</dbReference>
<dbReference type="PROSITE" id="PS51168">
    <property type="entry name" value="CHORISMATE_MUT_2"/>
    <property type="match status" value="1"/>
</dbReference>
<dbReference type="PROSITE" id="PS51671">
    <property type="entry name" value="ACT"/>
    <property type="match status" value="1"/>
</dbReference>
<dbReference type="EMBL" id="JAKOAV010000009">
    <property type="protein sequence ID" value="MDF9408072.1"/>
    <property type="molecule type" value="Genomic_DNA"/>
</dbReference>
<evidence type="ECO:0000313" key="23">
    <source>
        <dbReference type="EMBL" id="MDF9408072.1"/>
    </source>
</evidence>
<feature type="domain" description="Chorismate mutase" evidence="20">
    <location>
        <begin position="1"/>
        <end position="87"/>
    </location>
</feature>
<dbReference type="GO" id="GO:0005737">
    <property type="term" value="C:cytoplasm"/>
    <property type="evidence" value="ECO:0007669"/>
    <property type="project" value="UniProtKB-SubCell"/>
</dbReference>
<evidence type="ECO:0000313" key="24">
    <source>
        <dbReference type="Proteomes" id="UP001154312"/>
    </source>
</evidence>
<keyword evidence="10" id="KW-0028">Amino-acid biosynthesis</keyword>
<dbReference type="InterPro" id="IPR008242">
    <property type="entry name" value="Chor_mutase/pphenate_deHydtase"/>
</dbReference>
<dbReference type="InterPro" id="IPR036979">
    <property type="entry name" value="CM_dom_sf"/>
</dbReference>
<dbReference type="RefSeq" id="WP_277443354.1">
    <property type="nucleotide sequence ID" value="NZ_JAKOAV010000009.1"/>
</dbReference>
<dbReference type="Pfam" id="PF00800">
    <property type="entry name" value="PDT"/>
    <property type="match status" value="1"/>
</dbReference>
<comment type="subcellular location">
    <subcellularLocation>
        <location evidence="3">Cytoplasm</location>
    </subcellularLocation>
</comment>
<dbReference type="InterPro" id="IPR002701">
    <property type="entry name" value="CM_II_prokaryot"/>
</dbReference>
<keyword evidence="9" id="KW-0963">Cytoplasm</keyword>
<dbReference type="SUPFAM" id="SSF48600">
    <property type="entry name" value="Chorismate mutase II"/>
    <property type="match status" value="1"/>
</dbReference>
<dbReference type="SUPFAM" id="SSF55021">
    <property type="entry name" value="ACT-like"/>
    <property type="match status" value="1"/>
</dbReference>
<dbReference type="Gene3D" id="3.30.70.260">
    <property type="match status" value="1"/>
</dbReference>
<evidence type="ECO:0000256" key="18">
    <source>
        <dbReference type="ARBA" id="ARBA00047848"/>
    </source>
</evidence>
<evidence type="ECO:0000256" key="9">
    <source>
        <dbReference type="ARBA" id="ARBA00022490"/>
    </source>
</evidence>
<dbReference type="AlphaFoldDB" id="A0A9X4H4Z9"/>
<evidence type="ECO:0000256" key="10">
    <source>
        <dbReference type="ARBA" id="ARBA00022605"/>
    </source>
</evidence>
<dbReference type="Gene3D" id="3.40.190.10">
    <property type="entry name" value="Periplasmic binding protein-like II"/>
    <property type="match status" value="2"/>
</dbReference>
<dbReference type="Pfam" id="PF01842">
    <property type="entry name" value="ACT"/>
    <property type="match status" value="1"/>
</dbReference>
<gene>
    <name evidence="23" type="primary">pheA</name>
    <name evidence="23" type="ORF">L7E55_06820</name>
</gene>
<evidence type="ECO:0000256" key="16">
    <source>
        <dbReference type="ARBA" id="ARBA00031175"/>
    </source>
</evidence>
<organism evidence="23 24">
    <name type="scientific">Pelotomaculum isophthalicicum JI</name>
    <dbReference type="NCBI Taxonomy" id="947010"/>
    <lineage>
        <taxon>Bacteria</taxon>
        <taxon>Bacillati</taxon>
        <taxon>Bacillota</taxon>
        <taxon>Clostridia</taxon>
        <taxon>Eubacteriales</taxon>
        <taxon>Desulfotomaculaceae</taxon>
        <taxon>Pelotomaculum</taxon>
    </lineage>
</organism>
<evidence type="ECO:0000256" key="17">
    <source>
        <dbReference type="ARBA" id="ARBA00031520"/>
    </source>
</evidence>
<comment type="catalytic activity">
    <reaction evidence="1">
        <text>chorismate = prephenate</text>
        <dbReference type="Rhea" id="RHEA:13897"/>
        <dbReference type="ChEBI" id="CHEBI:29748"/>
        <dbReference type="ChEBI" id="CHEBI:29934"/>
        <dbReference type="EC" id="5.4.99.5"/>
    </reaction>
</comment>
<evidence type="ECO:0000256" key="19">
    <source>
        <dbReference type="PIRSR" id="PIRSR001500-2"/>
    </source>
</evidence>
<dbReference type="GO" id="GO:0046417">
    <property type="term" value="P:chorismate metabolic process"/>
    <property type="evidence" value="ECO:0007669"/>
    <property type="project" value="InterPro"/>
</dbReference>
<evidence type="ECO:0000259" key="20">
    <source>
        <dbReference type="PROSITE" id="PS51168"/>
    </source>
</evidence>
<dbReference type="Proteomes" id="UP001154312">
    <property type="component" value="Unassembled WGS sequence"/>
</dbReference>
<feature type="domain" description="Prephenate dehydratase" evidence="21">
    <location>
        <begin position="89"/>
        <end position="267"/>
    </location>
</feature>
<comment type="pathway">
    <text evidence="4">Amino-acid biosynthesis; L-phenylalanine biosynthesis; phenylpyruvate from prephenate: step 1/1.</text>
</comment>
<keyword evidence="11" id="KW-0057">Aromatic amino acid biosynthesis</keyword>
<evidence type="ECO:0000259" key="21">
    <source>
        <dbReference type="PROSITE" id="PS51171"/>
    </source>
</evidence>
<keyword evidence="13" id="KW-0413">Isomerase</keyword>
<feature type="site" description="Essential for prephenate dehydratase activity" evidence="19">
    <location>
        <position position="260"/>
    </location>
</feature>
<feature type="domain" description="ACT" evidence="22">
    <location>
        <begin position="278"/>
        <end position="355"/>
    </location>
</feature>
<evidence type="ECO:0000256" key="8">
    <source>
        <dbReference type="ARBA" id="ARBA00021872"/>
    </source>
</evidence>
<dbReference type="EC" id="4.2.1.51" evidence="6"/>
<evidence type="ECO:0000256" key="14">
    <source>
        <dbReference type="ARBA" id="ARBA00023239"/>
    </source>
</evidence>
<keyword evidence="14 23" id="KW-0456">Lyase</keyword>
<dbReference type="GO" id="GO:0009094">
    <property type="term" value="P:L-phenylalanine biosynthetic process"/>
    <property type="evidence" value="ECO:0007669"/>
    <property type="project" value="UniProtKB-KW"/>
</dbReference>
<evidence type="ECO:0000256" key="7">
    <source>
        <dbReference type="ARBA" id="ARBA00014401"/>
    </source>
</evidence>
<comment type="caution">
    <text evidence="23">The sequence shown here is derived from an EMBL/GenBank/DDBJ whole genome shotgun (WGS) entry which is preliminary data.</text>
</comment>
<sequence length="359" mass="40628">MEANELLARLRKKIDSIDFEILKLINQRMEHTLRTRKLKANISDPGREQEIIASLRRRSSALIRSEFSEILFKEIISESKLLQRKDLKLIGFQGEHGAYGEVAIRIVDNSLVPIPCMEFVDVFDEVINRQLDFGIVPVENSLEGAVTQVNDLLVETDVHKIKIVGEVKIPIHHCLLASPGTDYHEIKVVYSHPQALAQCRRFLSKHRLESRPYYDTAGAAMMLSKEKPRAAAAIASKLCAELYNLDVLFEDIEDNETNATRFLILSNEESNKAGNKCSIVFSTEHKAGALFNILKIFSDAGLNLTRIESRPIRNDPGKYAFLLDFLGSDREEKVIAALEKARKETVIFKFLGCYNEAPQ</sequence>
<evidence type="ECO:0000256" key="5">
    <source>
        <dbReference type="ARBA" id="ARBA00004817"/>
    </source>
</evidence>
<dbReference type="FunFam" id="3.40.190.10:FF:000034">
    <property type="entry name" value="Chorismate mutase/prephenate dehydratase"/>
    <property type="match status" value="1"/>
</dbReference>
<proteinExistence type="predicted"/>
<dbReference type="InterPro" id="IPR036263">
    <property type="entry name" value="Chorismate_II_sf"/>
</dbReference>
<evidence type="ECO:0000256" key="2">
    <source>
        <dbReference type="ARBA" id="ARBA00002364"/>
    </source>
</evidence>
<dbReference type="PROSITE" id="PS51171">
    <property type="entry name" value="PREPHENATE_DEHYDR_3"/>
    <property type="match status" value="1"/>
</dbReference>
<protein>
    <recommendedName>
        <fullName evidence="7">Bifunctional chorismate mutase/prephenate dehydratase</fullName>
        <ecNumber evidence="6">4.2.1.51</ecNumber>
    </recommendedName>
    <alternativeName>
        <fullName evidence="17">Chorismate mutase-prephenate dehydratase</fullName>
    </alternativeName>
    <alternativeName>
        <fullName evidence="8">Prephenate dehydratase</fullName>
    </alternativeName>
    <alternativeName>
        <fullName evidence="16">p-protein</fullName>
    </alternativeName>
</protein>
<dbReference type="InterPro" id="IPR002912">
    <property type="entry name" value="ACT_dom"/>
</dbReference>
<keyword evidence="15" id="KW-0511">Multifunctional enzyme</keyword>
<dbReference type="PANTHER" id="PTHR21022">
    <property type="entry name" value="PREPHENATE DEHYDRATASE P PROTEIN"/>
    <property type="match status" value="1"/>
</dbReference>
<dbReference type="PIRSF" id="PIRSF001500">
    <property type="entry name" value="Chor_mut_pdt_Ppr"/>
    <property type="match status" value="1"/>
</dbReference>
<dbReference type="GO" id="GO:0004106">
    <property type="term" value="F:chorismate mutase activity"/>
    <property type="evidence" value="ECO:0007669"/>
    <property type="project" value="UniProtKB-EC"/>
</dbReference>
<comment type="catalytic activity">
    <reaction evidence="18">
        <text>prephenate + H(+) = 3-phenylpyruvate + CO2 + H2O</text>
        <dbReference type="Rhea" id="RHEA:21648"/>
        <dbReference type="ChEBI" id="CHEBI:15377"/>
        <dbReference type="ChEBI" id="CHEBI:15378"/>
        <dbReference type="ChEBI" id="CHEBI:16526"/>
        <dbReference type="ChEBI" id="CHEBI:18005"/>
        <dbReference type="ChEBI" id="CHEBI:29934"/>
        <dbReference type="EC" id="4.2.1.51"/>
    </reaction>
</comment>
<keyword evidence="24" id="KW-1185">Reference proteome</keyword>
<accession>A0A9X4H4Z9</accession>
<comment type="pathway">
    <text evidence="5">Metabolic intermediate biosynthesis; prephenate biosynthesis; prephenate from chorismate: step 1/1.</text>
</comment>
<reference evidence="23" key="1">
    <citation type="submission" date="2022-02" db="EMBL/GenBank/DDBJ databases">
        <authorList>
            <person name="Leng L."/>
        </authorList>
    </citation>
    <scope>NUCLEOTIDE SEQUENCE</scope>
    <source>
        <strain evidence="23">JI</strain>
    </source>
</reference>
<evidence type="ECO:0000256" key="11">
    <source>
        <dbReference type="ARBA" id="ARBA00023141"/>
    </source>
</evidence>
<dbReference type="PROSITE" id="PS00858">
    <property type="entry name" value="PREPHENATE_DEHYDR_2"/>
    <property type="match status" value="1"/>
</dbReference>